<accession>H6SLC8</accession>
<gene>
    <name evidence="1" type="ORF">RSPPHO_02167</name>
</gene>
<evidence type="ECO:0000313" key="1">
    <source>
        <dbReference type="EMBL" id="CCG08793.1"/>
    </source>
</evidence>
<dbReference type="Gene3D" id="3.40.50.1010">
    <property type="entry name" value="5'-nuclease"/>
    <property type="match status" value="2"/>
</dbReference>
<dbReference type="EMBL" id="HE663493">
    <property type="protein sequence ID" value="CCG08793.1"/>
    <property type="molecule type" value="Genomic_DNA"/>
</dbReference>
<dbReference type="OrthoDB" id="7188375at2"/>
<sequence length="76" mass="8231">MILLDTNVISEVMKSTPDPSVMAWLNAFPADALFVSSLTQADAQIASVARSHGALLATRNIKDFLECGLDLVNPWE</sequence>
<dbReference type="SUPFAM" id="SSF88723">
    <property type="entry name" value="PIN domain-like"/>
    <property type="match status" value="1"/>
</dbReference>
<keyword evidence="2" id="KW-1185">Reference proteome</keyword>
<protein>
    <submittedName>
        <fullName evidence="1">PilT protein domain protein</fullName>
    </submittedName>
</protein>
<dbReference type="PATRIC" id="fig|1150469.3.peg.2436"/>
<dbReference type="HOGENOM" id="CLU_118482_8_2_5"/>
<dbReference type="KEGG" id="rpm:RSPPHO_02167"/>
<organism evidence="1 2">
    <name type="scientific">Pararhodospirillum photometricum DSM 122</name>
    <dbReference type="NCBI Taxonomy" id="1150469"/>
    <lineage>
        <taxon>Bacteria</taxon>
        <taxon>Pseudomonadati</taxon>
        <taxon>Pseudomonadota</taxon>
        <taxon>Alphaproteobacteria</taxon>
        <taxon>Rhodospirillales</taxon>
        <taxon>Rhodospirillaceae</taxon>
        <taxon>Pararhodospirillum</taxon>
    </lineage>
</organism>
<proteinExistence type="predicted"/>
<reference evidence="1 2" key="1">
    <citation type="submission" date="2012-02" db="EMBL/GenBank/DDBJ databases">
        <title>Shotgun genome sequence of Phaeospirillum photometricum DSM 122.</title>
        <authorList>
            <person name="Duquesne K."/>
            <person name="Sturgis J."/>
        </authorList>
    </citation>
    <scope>NUCLEOTIDE SEQUENCE [LARGE SCALE GENOMIC DNA]</scope>
    <source>
        <strain evidence="2">DSM122</strain>
    </source>
</reference>
<name>H6SLC8_PARPM</name>
<dbReference type="eggNOG" id="COG1487">
    <property type="taxonomic scope" value="Bacteria"/>
</dbReference>
<dbReference type="AlphaFoldDB" id="H6SLC8"/>
<dbReference type="STRING" id="1150469.RSPPHO_02167"/>
<dbReference type="RefSeq" id="WP_014415427.1">
    <property type="nucleotide sequence ID" value="NC_017059.1"/>
</dbReference>
<evidence type="ECO:0000313" key="2">
    <source>
        <dbReference type="Proteomes" id="UP000033220"/>
    </source>
</evidence>
<dbReference type="Proteomes" id="UP000033220">
    <property type="component" value="Chromosome DSM 122"/>
</dbReference>
<dbReference type="InterPro" id="IPR029060">
    <property type="entry name" value="PIN-like_dom_sf"/>
</dbReference>